<dbReference type="Proteomes" id="UP000823775">
    <property type="component" value="Unassembled WGS sequence"/>
</dbReference>
<feature type="compositionally biased region" description="Low complexity" evidence="1">
    <location>
        <begin position="105"/>
        <end position="117"/>
    </location>
</feature>
<name>A0ABS8V756_DATST</name>
<accession>A0ABS8V756</accession>
<feature type="compositionally biased region" description="Acidic residues" evidence="1">
    <location>
        <begin position="169"/>
        <end position="187"/>
    </location>
</feature>
<organism evidence="2 3">
    <name type="scientific">Datura stramonium</name>
    <name type="common">Jimsonweed</name>
    <name type="synonym">Common thornapple</name>
    <dbReference type="NCBI Taxonomy" id="4076"/>
    <lineage>
        <taxon>Eukaryota</taxon>
        <taxon>Viridiplantae</taxon>
        <taxon>Streptophyta</taxon>
        <taxon>Embryophyta</taxon>
        <taxon>Tracheophyta</taxon>
        <taxon>Spermatophyta</taxon>
        <taxon>Magnoliopsida</taxon>
        <taxon>eudicotyledons</taxon>
        <taxon>Gunneridae</taxon>
        <taxon>Pentapetalae</taxon>
        <taxon>asterids</taxon>
        <taxon>lamiids</taxon>
        <taxon>Solanales</taxon>
        <taxon>Solanaceae</taxon>
        <taxon>Solanoideae</taxon>
        <taxon>Datureae</taxon>
        <taxon>Datura</taxon>
    </lineage>
</organism>
<gene>
    <name evidence="2" type="ORF">HAX54_028864</name>
</gene>
<protein>
    <submittedName>
        <fullName evidence="2">Uncharacterized protein</fullName>
    </submittedName>
</protein>
<feature type="region of interest" description="Disordered" evidence="1">
    <location>
        <begin position="33"/>
        <end position="205"/>
    </location>
</feature>
<feature type="compositionally biased region" description="Polar residues" evidence="1">
    <location>
        <begin position="58"/>
        <end position="69"/>
    </location>
</feature>
<reference evidence="2 3" key="1">
    <citation type="journal article" date="2021" name="BMC Genomics">
        <title>Datura genome reveals duplications of psychoactive alkaloid biosynthetic genes and high mutation rate following tissue culture.</title>
        <authorList>
            <person name="Rajewski A."/>
            <person name="Carter-House D."/>
            <person name="Stajich J."/>
            <person name="Litt A."/>
        </authorList>
    </citation>
    <scope>NUCLEOTIDE SEQUENCE [LARGE SCALE GENOMIC DNA]</scope>
    <source>
        <strain evidence="2">AR-01</strain>
    </source>
</reference>
<dbReference type="EMBL" id="JACEIK010003553">
    <property type="protein sequence ID" value="MCD9642181.1"/>
    <property type="molecule type" value="Genomic_DNA"/>
</dbReference>
<feature type="compositionally biased region" description="Polar residues" evidence="1">
    <location>
        <begin position="157"/>
        <end position="168"/>
    </location>
</feature>
<feature type="compositionally biased region" description="Acidic residues" evidence="1">
    <location>
        <begin position="38"/>
        <end position="48"/>
    </location>
</feature>
<keyword evidence="3" id="KW-1185">Reference proteome</keyword>
<evidence type="ECO:0000256" key="1">
    <source>
        <dbReference type="SAM" id="MobiDB-lite"/>
    </source>
</evidence>
<comment type="caution">
    <text evidence="2">The sequence shown here is derived from an EMBL/GenBank/DDBJ whole genome shotgun (WGS) entry which is preliminary data.</text>
</comment>
<feature type="compositionally biased region" description="Basic and acidic residues" evidence="1">
    <location>
        <begin position="138"/>
        <end position="156"/>
    </location>
</feature>
<evidence type="ECO:0000313" key="3">
    <source>
        <dbReference type="Proteomes" id="UP000823775"/>
    </source>
</evidence>
<proteinExistence type="predicted"/>
<feature type="compositionally biased region" description="Basic and acidic residues" evidence="1">
    <location>
        <begin position="70"/>
        <end position="96"/>
    </location>
</feature>
<evidence type="ECO:0000313" key="2">
    <source>
        <dbReference type="EMBL" id="MCD9642181.1"/>
    </source>
</evidence>
<sequence length="205" mass="23088">MATYSKKRGNVAKIKVEIDLLKPRLDQIWIGFNRLEGGEDDKDQEDDFTTVKRKGNKTNKGNYETGSSSKIEKGAHSDQGNKLEKGTTIENRDKSKQPGVEYNQSKESQAQKQVQQQKNKEKAKQNNTKTQNRPKNKSIKEKDNDSEHEDGADSNKDYSPNSGQGSSTYEDEYEILEEGTIESDEAAENLVKSSNGQKDDDHNVN</sequence>